<evidence type="ECO:0000313" key="1">
    <source>
        <dbReference type="EMBL" id="CAI9713556.1"/>
    </source>
</evidence>
<name>A0ACB0FNE0_RANTA</name>
<organism evidence="1 2">
    <name type="scientific">Rangifer tarandus platyrhynchus</name>
    <name type="common">Svalbard reindeer</name>
    <dbReference type="NCBI Taxonomy" id="3082113"/>
    <lineage>
        <taxon>Eukaryota</taxon>
        <taxon>Metazoa</taxon>
        <taxon>Chordata</taxon>
        <taxon>Craniata</taxon>
        <taxon>Vertebrata</taxon>
        <taxon>Euteleostomi</taxon>
        <taxon>Mammalia</taxon>
        <taxon>Eutheria</taxon>
        <taxon>Laurasiatheria</taxon>
        <taxon>Artiodactyla</taxon>
        <taxon>Ruminantia</taxon>
        <taxon>Pecora</taxon>
        <taxon>Cervidae</taxon>
        <taxon>Odocoileinae</taxon>
        <taxon>Rangifer</taxon>
    </lineage>
</organism>
<accession>A0ACB0FNE0</accession>
<reference evidence="1" key="1">
    <citation type="submission" date="2023-05" db="EMBL/GenBank/DDBJ databases">
        <authorList>
            <consortium name="ELIXIR-Norway"/>
        </authorList>
    </citation>
    <scope>NUCLEOTIDE SEQUENCE</scope>
</reference>
<dbReference type="Proteomes" id="UP001162501">
    <property type="component" value="Chromosome 8"/>
</dbReference>
<evidence type="ECO:0000313" key="2">
    <source>
        <dbReference type="Proteomes" id="UP001162501"/>
    </source>
</evidence>
<proteinExistence type="predicted"/>
<sequence length="153" mass="16561">MSAFVMRVVYKLAGNAIVPVYAVGDGALENSGYKSYFTSGERRWQYLALSVLLLNNKGVELQVSCERPSIREVRDPPVISRSWDRGQQQSLEGQKPESCSGAQHPGAALVSTGTEAAPLRHPAHLGEHGGRWGAQERPRVHTITSGCASHALP</sequence>
<dbReference type="EMBL" id="OX596092">
    <property type="protein sequence ID" value="CAI9713556.1"/>
    <property type="molecule type" value="Genomic_DNA"/>
</dbReference>
<protein>
    <submittedName>
        <fullName evidence="1">Uncharacterized protein</fullName>
    </submittedName>
</protein>
<gene>
    <name evidence="1" type="ORF">MRATA1EN3_LOCUS24769</name>
</gene>